<protein>
    <recommendedName>
        <fullName evidence="3">JAB domain-containing protein</fullName>
    </recommendedName>
</protein>
<organism evidence="1 2">
    <name type="scientific">Alicycliphilus denitrificans</name>
    <dbReference type="NCBI Taxonomy" id="179636"/>
    <lineage>
        <taxon>Bacteria</taxon>
        <taxon>Pseudomonadati</taxon>
        <taxon>Pseudomonadota</taxon>
        <taxon>Betaproteobacteria</taxon>
        <taxon>Burkholderiales</taxon>
        <taxon>Comamonadaceae</taxon>
        <taxon>Alicycliphilus</taxon>
    </lineage>
</organism>
<dbReference type="Proteomes" id="UP000500755">
    <property type="component" value="Chromosome"/>
</dbReference>
<sequence>MKVHIKITGALLSAIRADLHRAHPFAFERVGFLIAGASWTGDGDLVLLCRDYQPVADEDYERSNSVGARIGSNAMRKALQAAYQHKSAILHIHTHGGHGRPKFSSVDLSSARDFVPGFFNALPQMPHGIVVLSNDSARGLLWTGPKELPRYVDGFQQVGAPLINFGAAHEPA</sequence>
<reference evidence="1 2" key="1">
    <citation type="submission" date="2020-05" db="EMBL/GenBank/DDBJ databases">
        <title>Complete genome sequence of Alicycliphilus denitrificans DP3.</title>
        <authorList>
            <person name="Chen X."/>
        </authorList>
    </citation>
    <scope>NUCLEOTIDE SEQUENCE [LARGE SCALE GENOMIC DNA]</scope>
    <source>
        <strain evidence="1 2">DP3</strain>
    </source>
</reference>
<dbReference type="AlphaFoldDB" id="A0A858ZPW9"/>
<proteinExistence type="predicted"/>
<name>A0A858ZPW9_9BURK</name>
<accession>A0A858ZPW9</accession>
<gene>
    <name evidence="1" type="ORF">HF896_02835</name>
</gene>
<evidence type="ECO:0000313" key="1">
    <source>
        <dbReference type="EMBL" id="QKD42601.1"/>
    </source>
</evidence>
<dbReference type="RefSeq" id="WP_168727685.1">
    <property type="nucleotide sequence ID" value="NZ_CP051298.1"/>
</dbReference>
<evidence type="ECO:0008006" key="3">
    <source>
        <dbReference type="Google" id="ProtNLM"/>
    </source>
</evidence>
<dbReference type="EMBL" id="CP051298">
    <property type="protein sequence ID" value="QKD42601.1"/>
    <property type="molecule type" value="Genomic_DNA"/>
</dbReference>
<evidence type="ECO:0000313" key="2">
    <source>
        <dbReference type="Proteomes" id="UP000500755"/>
    </source>
</evidence>